<evidence type="ECO:0000259" key="2">
    <source>
        <dbReference type="PROSITE" id="PS00028"/>
    </source>
</evidence>
<protein>
    <recommendedName>
        <fullName evidence="2">C2H2-type domain-containing protein</fullName>
    </recommendedName>
</protein>
<proteinExistence type="predicted"/>
<dbReference type="InterPro" id="IPR013087">
    <property type="entry name" value="Znf_C2H2_type"/>
</dbReference>
<dbReference type="GO" id="GO:0003723">
    <property type="term" value="F:RNA binding"/>
    <property type="evidence" value="ECO:0007669"/>
    <property type="project" value="InterPro"/>
</dbReference>
<dbReference type="PANTHER" id="PTHR13309">
    <property type="entry name" value="NUCLEAR FRAGILE X MENTAL RETARDATION PROTEIN INTERACTING PROTEIN 1"/>
    <property type="match status" value="1"/>
</dbReference>
<feature type="domain" description="C2H2-type" evidence="2">
    <location>
        <begin position="108"/>
        <end position="128"/>
    </location>
</feature>
<dbReference type="AlphaFoldDB" id="A0AAY4C2Y9"/>
<dbReference type="GeneID" id="114791356"/>
<dbReference type="Pfam" id="PF10453">
    <property type="entry name" value="NUFIP1"/>
    <property type="match status" value="1"/>
</dbReference>
<feature type="region of interest" description="Disordered" evidence="1">
    <location>
        <begin position="203"/>
        <end position="283"/>
    </location>
</feature>
<dbReference type="GeneTree" id="ENSGT00390000003758"/>
<evidence type="ECO:0000256" key="1">
    <source>
        <dbReference type="SAM" id="MobiDB-lite"/>
    </source>
</evidence>
<dbReference type="PANTHER" id="PTHR13309:SF0">
    <property type="entry name" value="FMR1-INTERACTING PROTEIN NUFIP1"/>
    <property type="match status" value="1"/>
</dbReference>
<dbReference type="GO" id="GO:0005634">
    <property type="term" value="C:nucleus"/>
    <property type="evidence" value="ECO:0007669"/>
    <property type="project" value="TreeGrafter"/>
</dbReference>
<feature type="compositionally biased region" description="Polar residues" evidence="1">
    <location>
        <begin position="234"/>
        <end position="252"/>
    </location>
</feature>
<evidence type="ECO:0000313" key="3">
    <source>
        <dbReference type="Ensembl" id="ENSDCDP00010027332.1"/>
    </source>
</evidence>
<keyword evidence="4" id="KW-1185">Reference proteome</keyword>
<dbReference type="InterPro" id="IPR039136">
    <property type="entry name" value="NUFIP1-like"/>
</dbReference>
<feature type="region of interest" description="Disordered" evidence="1">
    <location>
        <begin position="511"/>
        <end position="557"/>
    </location>
</feature>
<sequence>MTEPGNYPPPNFDLPSPGPFIRPAAFQWTPPEPGGFQATRDWNWFQQPPAGAAPPGLWNRSLPWRWQDPPNHQSGQKWQFHKTWDRHAHQDWGGVKRNKREPEFSHFCDSCDRGFKHQEKYEEHIAQHVKCSIKDCSFTAHEKLVKIHFKNSHAPGAKRIKLDTPEEISKWREERRRNYPTLSNIEKKMKLKEAMQERGEVLETAQFGRMKQGRGRGRGRGRHNRGGRFHMQGRSGQNGQSSNTFGFQSGRSEPSKECDPLGALASSDPDSEKEDLVSKGQASASGVLKNMSSGLGALLASYGSMSENESDQEPEDLPLLKTKHLLEENQEMLKRLPAPPEQASSEGPRPGGCQPGSQRGRGGRGRGKARGERGRPPQQRHPTLLEMLLAPDIRHERNVILQCVRYVVRSKFFGLEAKHAVQKVTSTNTVEATKDDIWSRSQSRFCLEKRGDESKGKVTEPAGSLHDQGLGNSQEMLTHVGCVAEAQAHGPDNEDHSTQLELGLKDTVNTGLERSNGREENAISGNGVQSLEIGRDQEPPADTSLYDDIWEAPEILP</sequence>
<feature type="compositionally biased region" description="Basic residues" evidence="1">
    <location>
        <begin position="211"/>
        <end position="228"/>
    </location>
</feature>
<feature type="compositionally biased region" description="Pro residues" evidence="1">
    <location>
        <begin position="1"/>
        <end position="20"/>
    </location>
</feature>
<dbReference type="PROSITE" id="PS00028">
    <property type="entry name" value="ZINC_FINGER_C2H2_1"/>
    <property type="match status" value="1"/>
</dbReference>
<dbReference type="RefSeq" id="XP_028837978.1">
    <property type="nucleotide sequence ID" value="XM_028982145.1"/>
</dbReference>
<feature type="region of interest" description="Disordered" evidence="1">
    <location>
        <begin position="1"/>
        <end position="40"/>
    </location>
</feature>
<dbReference type="Proteomes" id="UP000694580">
    <property type="component" value="Chromosome 5"/>
</dbReference>
<reference evidence="3" key="3">
    <citation type="submission" date="2025-09" db="UniProtKB">
        <authorList>
            <consortium name="Ensembl"/>
        </authorList>
    </citation>
    <scope>IDENTIFICATION</scope>
</reference>
<dbReference type="GO" id="GO:0000492">
    <property type="term" value="P:box C/D snoRNP assembly"/>
    <property type="evidence" value="ECO:0007669"/>
    <property type="project" value="TreeGrafter"/>
</dbReference>
<evidence type="ECO:0000313" key="4">
    <source>
        <dbReference type="Proteomes" id="UP000694580"/>
    </source>
</evidence>
<accession>A0AAY4C2Y9</accession>
<name>A0AAY4C2Y9_9TELE</name>
<feature type="region of interest" description="Disordered" evidence="1">
    <location>
        <begin position="337"/>
        <end position="382"/>
    </location>
</feature>
<gene>
    <name evidence="3" type="primary">NUFIP1</name>
</gene>
<dbReference type="SMART" id="SM00355">
    <property type="entry name" value="ZnF_C2H2"/>
    <property type="match status" value="2"/>
</dbReference>
<dbReference type="InterPro" id="IPR019496">
    <property type="entry name" value="NUFIP1_cons_dom"/>
</dbReference>
<reference evidence="3 4" key="1">
    <citation type="submission" date="2020-06" db="EMBL/GenBank/DDBJ databases">
        <authorList>
            <consortium name="Wellcome Sanger Institute Data Sharing"/>
        </authorList>
    </citation>
    <scope>NUCLEOTIDE SEQUENCE [LARGE SCALE GENOMIC DNA]</scope>
</reference>
<feature type="region of interest" description="Disordered" evidence="1">
    <location>
        <begin position="450"/>
        <end position="469"/>
    </location>
</feature>
<organism evidence="3 4">
    <name type="scientific">Denticeps clupeoides</name>
    <name type="common">denticle herring</name>
    <dbReference type="NCBI Taxonomy" id="299321"/>
    <lineage>
        <taxon>Eukaryota</taxon>
        <taxon>Metazoa</taxon>
        <taxon>Chordata</taxon>
        <taxon>Craniata</taxon>
        <taxon>Vertebrata</taxon>
        <taxon>Euteleostomi</taxon>
        <taxon>Actinopterygii</taxon>
        <taxon>Neopterygii</taxon>
        <taxon>Teleostei</taxon>
        <taxon>Clupei</taxon>
        <taxon>Clupeiformes</taxon>
        <taxon>Denticipitoidei</taxon>
        <taxon>Denticipitidae</taxon>
        <taxon>Denticeps</taxon>
    </lineage>
</organism>
<reference evidence="3" key="2">
    <citation type="submission" date="2025-08" db="UniProtKB">
        <authorList>
            <consortium name="Ensembl"/>
        </authorList>
    </citation>
    <scope>IDENTIFICATION</scope>
</reference>
<dbReference type="Ensembl" id="ENSDCDT00010033812.1">
    <property type="protein sequence ID" value="ENSDCDP00010027332.1"/>
    <property type="gene ID" value="ENSDCDG00010017311.1"/>
</dbReference>